<reference evidence="2 3" key="1">
    <citation type="journal article" date="2020" name="G3 (Bethesda)">
        <title>Improved Reference Genome for Cyclotella cryptica CCMP332, a Model for Cell Wall Morphogenesis, Salinity Adaptation, and Lipid Production in Diatoms (Bacillariophyta).</title>
        <authorList>
            <person name="Roberts W.R."/>
            <person name="Downey K.M."/>
            <person name="Ruck E.C."/>
            <person name="Traller J.C."/>
            <person name="Alverson A.J."/>
        </authorList>
    </citation>
    <scope>NUCLEOTIDE SEQUENCE [LARGE SCALE GENOMIC DNA]</scope>
    <source>
        <strain evidence="2 3">CCMP332</strain>
    </source>
</reference>
<organism evidence="2 3">
    <name type="scientific">Cyclotella cryptica</name>
    <dbReference type="NCBI Taxonomy" id="29204"/>
    <lineage>
        <taxon>Eukaryota</taxon>
        <taxon>Sar</taxon>
        <taxon>Stramenopiles</taxon>
        <taxon>Ochrophyta</taxon>
        <taxon>Bacillariophyta</taxon>
        <taxon>Coscinodiscophyceae</taxon>
        <taxon>Thalassiosirophycidae</taxon>
        <taxon>Stephanodiscales</taxon>
        <taxon>Stephanodiscaceae</taxon>
        <taxon>Cyclotella</taxon>
    </lineage>
</organism>
<dbReference type="SUPFAM" id="SSF56808">
    <property type="entry name" value="Ribosomal protein L1"/>
    <property type="match status" value="1"/>
</dbReference>
<dbReference type="Gene3D" id="3.30.190.20">
    <property type="match status" value="1"/>
</dbReference>
<dbReference type="AlphaFoldDB" id="A0ABD3QC73"/>
<feature type="compositionally biased region" description="Basic and acidic residues" evidence="1">
    <location>
        <begin position="313"/>
        <end position="341"/>
    </location>
</feature>
<feature type="compositionally biased region" description="Basic and acidic residues" evidence="1">
    <location>
        <begin position="365"/>
        <end position="403"/>
    </location>
</feature>
<evidence type="ECO:0000313" key="3">
    <source>
        <dbReference type="Proteomes" id="UP001516023"/>
    </source>
</evidence>
<feature type="compositionally biased region" description="Basic residues" evidence="1">
    <location>
        <begin position="342"/>
        <end position="351"/>
    </location>
</feature>
<dbReference type="InterPro" id="IPR023674">
    <property type="entry name" value="Ribosomal_uL1-like"/>
</dbReference>
<name>A0ABD3QC73_9STRA</name>
<sequence>MGAQSKPTSAAGSIDPTLLNKAVAALLKHHASTSSTNQLLDDQLDVQVQFTLARVPGNPSPKPIRIDIPHPLIKLDSSTAEDADILQEAQVCLIVKEDSKPLVQEMIARFPNELSCIKKVLGLQSLRTKHKSFAQKRELLHRFDIFLADDRILPMLTKALGSKFFEKKKQPVPLNICREEALPFAVQKCLKGTFMYLSSGTCVTVKAGNTSMPSHHLEANIIAICTQAPLKVPRKWSNIKSISIKTTSSVALPVYNKTLEELEEIRALAVTDADVVIAGKDVDDKAEKMDKEKKRKELAEKSPLARALKKQKSVKEEITEKETTRSSTEKKVKTKDSEHVKIKASKKRKEKHNIDDVNADELDATTDKELTLKTTKETKLKKKDSDGAKNKLSEKNTDKRLVDGENAPKTPEGKKATSNDKDGVKSKSSKKRKDKQTENDNKSSSDDKIESSTKKAKESNAHGSPFIASKKYQGSKKGYVFRKDKMGIGYYLDELPVVDKDWLASLKKGSGKGGGRKSMSHTPKKRKGKSRTSY</sequence>
<dbReference type="CDD" id="cd00403">
    <property type="entry name" value="Ribosomal_L1"/>
    <property type="match status" value="1"/>
</dbReference>
<accession>A0ABD3QC73</accession>
<gene>
    <name evidence="2" type="ORF">HJC23_000285</name>
</gene>
<dbReference type="EMBL" id="JABMIG020000052">
    <property type="protein sequence ID" value="KAL3797740.1"/>
    <property type="molecule type" value="Genomic_DNA"/>
</dbReference>
<feature type="compositionally biased region" description="Basic and acidic residues" evidence="1">
    <location>
        <begin position="411"/>
        <end position="425"/>
    </location>
</feature>
<dbReference type="InterPro" id="IPR016095">
    <property type="entry name" value="Ribosomal_uL1_3-a/b-sand"/>
</dbReference>
<dbReference type="Proteomes" id="UP001516023">
    <property type="component" value="Unassembled WGS sequence"/>
</dbReference>
<feature type="compositionally biased region" description="Basic residues" evidence="1">
    <location>
        <begin position="514"/>
        <end position="534"/>
    </location>
</feature>
<evidence type="ECO:0008006" key="4">
    <source>
        <dbReference type="Google" id="ProtNLM"/>
    </source>
</evidence>
<feature type="compositionally biased region" description="Basic and acidic residues" evidence="1">
    <location>
        <begin position="435"/>
        <end position="460"/>
    </location>
</feature>
<feature type="region of interest" description="Disordered" evidence="1">
    <location>
        <begin position="505"/>
        <end position="534"/>
    </location>
</feature>
<comment type="caution">
    <text evidence="2">The sequence shown here is derived from an EMBL/GenBank/DDBJ whole genome shotgun (WGS) entry which is preliminary data.</text>
</comment>
<evidence type="ECO:0000256" key="1">
    <source>
        <dbReference type="SAM" id="MobiDB-lite"/>
    </source>
</evidence>
<keyword evidence="3" id="KW-1185">Reference proteome</keyword>
<evidence type="ECO:0000313" key="2">
    <source>
        <dbReference type="EMBL" id="KAL3797740.1"/>
    </source>
</evidence>
<dbReference type="Gene3D" id="3.40.50.790">
    <property type="match status" value="1"/>
</dbReference>
<proteinExistence type="predicted"/>
<dbReference type="InterPro" id="IPR028364">
    <property type="entry name" value="Ribosomal_uL1/biogenesis"/>
</dbReference>
<protein>
    <recommendedName>
        <fullName evidence="4">Ribosomal protein L1</fullName>
    </recommendedName>
</protein>
<dbReference type="Pfam" id="PF00687">
    <property type="entry name" value="Ribosomal_L1"/>
    <property type="match status" value="1"/>
</dbReference>
<feature type="region of interest" description="Disordered" evidence="1">
    <location>
        <begin position="304"/>
        <end position="475"/>
    </location>
</feature>